<feature type="region of interest" description="Disordered" evidence="9">
    <location>
        <begin position="523"/>
        <end position="542"/>
    </location>
</feature>
<dbReference type="Ensembl" id="ENSDART00000159080.2">
    <property type="protein sequence ID" value="ENSDARP00000139297.1"/>
    <property type="gene ID" value="ENSDARG00000099801.2"/>
</dbReference>
<dbReference type="CTD" id="375337"/>
<proteinExistence type="predicted"/>
<evidence type="ECO:0000256" key="3">
    <source>
        <dbReference type="ARBA" id="ARBA00016464"/>
    </source>
</evidence>
<dbReference type="OrthoDB" id="8859650at2759"/>
<comment type="function">
    <text evidence="1">Important for normal spermatogenesis and male fertility. Specifically required for progression to the post-meiotic stages of spermatocyte development. Seems to be necessary for normal expression levels of a number of testis-expressed gene transcripts, although its role in this process is unclear.</text>
</comment>
<evidence type="ECO:0000256" key="6">
    <source>
        <dbReference type="ARBA" id="ARBA00022871"/>
    </source>
</evidence>
<evidence type="ECO:0000313" key="12">
    <source>
        <dbReference type="Proteomes" id="UP000000437"/>
    </source>
</evidence>
<dbReference type="Proteomes" id="UP000000437">
    <property type="component" value="Chromosome 19"/>
</dbReference>
<dbReference type="PANTHER" id="PTHR35671:SF1">
    <property type="entry name" value="PROTEIN TOPAZ1"/>
    <property type="match status" value="1"/>
</dbReference>
<dbReference type="ZFIN" id="ZDB-GENE-130117-1">
    <property type="gene designation" value="topaz1"/>
</dbReference>
<keyword evidence="6" id="KW-0744">Spermatogenesis</keyword>
<evidence type="ECO:0000256" key="7">
    <source>
        <dbReference type="ARBA" id="ARBA00031943"/>
    </source>
</evidence>
<accession>A0A8M3AVW5</accession>
<dbReference type="Pfam" id="PF14669">
    <property type="entry name" value="Asp_Glu_race_2"/>
    <property type="match status" value="1"/>
</dbReference>
<protein>
    <recommendedName>
        <fullName evidence="3">Protein TOPAZ1</fullName>
    </recommendedName>
    <alternativeName>
        <fullName evidence="7">Testis- and ovary-specific PAZ domain-containing protein 1</fullName>
    </alternativeName>
</protein>
<comment type="subcellular location">
    <subcellularLocation>
        <location evidence="2">Cytoplasm</location>
        <location evidence="2">Cytosol</location>
    </subcellularLocation>
</comment>
<dbReference type="InterPro" id="IPR038952">
    <property type="entry name" value="TOPAZ1"/>
</dbReference>
<feature type="region of interest" description="Disordered" evidence="9">
    <location>
        <begin position="699"/>
        <end position="781"/>
    </location>
</feature>
<feature type="region of interest" description="Disordered" evidence="9">
    <location>
        <begin position="329"/>
        <end position="350"/>
    </location>
</feature>
<feature type="domain" description="C3H1-type" evidence="10">
    <location>
        <begin position="942"/>
        <end position="971"/>
    </location>
</feature>
<dbReference type="PANTHER" id="PTHR35671">
    <property type="entry name" value="PROTEIN TOPAZ1"/>
    <property type="match status" value="1"/>
</dbReference>
<dbReference type="STRING" id="7955.ENSDARP00000139297"/>
<gene>
    <name evidence="11 13 14" type="primary">topaz1</name>
</gene>
<dbReference type="GO" id="GO:0030154">
    <property type="term" value="P:cell differentiation"/>
    <property type="evidence" value="ECO:0007669"/>
    <property type="project" value="UniProtKB-KW"/>
</dbReference>
<dbReference type="GeneID" id="101883830"/>
<dbReference type="GlyGen" id="A0A0N4SUA6">
    <property type="glycosylation" value="1 site"/>
</dbReference>
<evidence type="ECO:0000313" key="13">
    <source>
        <dbReference type="RefSeq" id="XP_009292759.1"/>
    </source>
</evidence>
<reference evidence="11 12" key="1">
    <citation type="journal article" date="2013" name="Nature">
        <title>The zebrafish reference genome sequence and its relationship to the human genome.</title>
        <authorList>
            <consortium name="Genome Reference Consortium Zebrafish"/>
            <person name="Howe K."/>
            <person name="Clark M.D."/>
            <person name="Torroja C.F."/>
            <person name="Torrance J."/>
            <person name="Berthelot C."/>
            <person name="Muffato M."/>
            <person name="Collins J.E."/>
            <person name="Humphray S."/>
            <person name="McLaren K."/>
            <person name="Matthews L."/>
            <person name="McLaren S."/>
            <person name="Sealy I."/>
            <person name="Caccamo M."/>
            <person name="Churcher C."/>
            <person name="Scott C."/>
            <person name="Barrett J.C."/>
            <person name="Koch R."/>
            <person name="Rauch G.J."/>
            <person name="White S."/>
            <person name="Chow W."/>
            <person name="Kilian B."/>
            <person name="Quintais L.T."/>
            <person name="Guerra-Assuncao J.A."/>
            <person name="Zhou Y."/>
            <person name="Gu Y."/>
            <person name="Yen J."/>
            <person name="Vogel J.H."/>
            <person name="Eyre T."/>
            <person name="Redmond S."/>
            <person name="Banerjee R."/>
            <person name="Chi J."/>
            <person name="Fu B."/>
            <person name="Langley E."/>
            <person name="Maguire S.F."/>
            <person name="Laird G.K."/>
            <person name="Lloyd D."/>
            <person name="Kenyon E."/>
            <person name="Donaldson S."/>
            <person name="Sehra H."/>
            <person name="Almeida-King J."/>
            <person name="Loveland J."/>
            <person name="Trevanion S."/>
            <person name="Jones M."/>
            <person name="Quail M."/>
            <person name="Willey D."/>
            <person name="Hunt A."/>
            <person name="Burton J."/>
            <person name="Sims S."/>
            <person name="McLay K."/>
            <person name="Plumb B."/>
            <person name="Davis J."/>
            <person name="Clee C."/>
            <person name="Oliver K."/>
            <person name="Clark R."/>
            <person name="Riddle C."/>
            <person name="Elliot D."/>
            <person name="Eliott D."/>
            <person name="Threadgold G."/>
            <person name="Harden G."/>
            <person name="Ware D."/>
            <person name="Begum S."/>
            <person name="Mortimore B."/>
            <person name="Mortimer B."/>
            <person name="Kerry G."/>
            <person name="Heath P."/>
            <person name="Phillimore B."/>
            <person name="Tracey A."/>
            <person name="Corby N."/>
            <person name="Dunn M."/>
            <person name="Johnson C."/>
            <person name="Wood J."/>
            <person name="Clark S."/>
            <person name="Pelan S."/>
            <person name="Griffiths G."/>
            <person name="Smith M."/>
            <person name="Glithero R."/>
            <person name="Howden P."/>
            <person name="Barker N."/>
            <person name="Lloyd C."/>
            <person name="Stevens C."/>
            <person name="Harley J."/>
            <person name="Holt K."/>
            <person name="Panagiotidis G."/>
            <person name="Lovell J."/>
            <person name="Beasley H."/>
            <person name="Henderson C."/>
            <person name="Gordon D."/>
            <person name="Auger K."/>
            <person name="Wright D."/>
            <person name="Collins J."/>
            <person name="Raisen C."/>
            <person name="Dyer L."/>
            <person name="Leung K."/>
            <person name="Robertson L."/>
            <person name="Ambridge K."/>
            <person name="Leongamornlert D."/>
            <person name="McGuire S."/>
            <person name="Gilderthorp R."/>
            <person name="Griffiths C."/>
            <person name="Manthravadi D."/>
            <person name="Nichol S."/>
            <person name="Barker G."/>
            <person name="Whitehead S."/>
            <person name="Kay M."/>
            <person name="Brown J."/>
            <person name="Murnane C."/>
            <person name="Gray E."/>
            <person name="Humphries M."/>
            <person name="Sycamore N."/>
            <person name="Barker D."/>
            <person name="Saunders D."/>
            <person name="Wallis J."/>
            <person name="Babbage A."/>
            <person name="Hammond S."/>
            <person name="Mashreghi-Mohammadi M."/>
            <person name="Barr L."/>
            <person name="Martin S."/>
            <person name="Wray P."/>
            <person name="Ellington A."/>
            <person name="Matthews N."/>
            <person name="Ellwood M."/>
            <person name="Woodmansey R."/>
            <person name="Clark G."/>
            <person name="Cooper J."/>
            <person name="Cooper J."/>
            <person name="Tromans A."/>
            <person name="Grafham D."/>
            <person name="Skuce C."/>
            <person name="Pandian R."/>
            <person name="Andrews R."/>
            <person name="Harrison E."/>
            <person name="Kimberley A."/>
            <person name="Garnett J."/>
            <person name="Fosker N."/>
            <person name="Hall R."/>
            <person name="Garner P."/>
            <person name="Kelly D."/>
            <person name="Bird C."/>
            <person name="Palmer S."/>
            <person name="Gehring I."/>
            <person name="Berger A."/>
            <person name="Dooley C.M."/>
            <person name="Ersan-Urun Z."/>
            <person name="Eser C."/>
            <person name="Geiger H."/>
            <person name="Geisler M."/>
            <person name="Karotki L."/>
            <person name="Kirn A."/>
            <person name="Konantz J."/>
            <person name="Konantz M."/>
            <person name="Oberlander M."/>
            <person name="Rudolph-Geiger S."/>
            <person name="Teucke M."/>
            <person name="Lanz C."/>
            <person name="Raddatz G."/>
            <person name="Osoegawa K."/>
            <person name="Zhu B."/>
            <person name="Rapp A."/>
            <person name="Widaa S."/>
            <person name="Langford C."/>
            <person name="Yang F."/>
            <person name="Schuster S.C."/>
            <person name="Carter N.P."/>
            <person name="Harrow J."/>
            <person name="Ning Z."/>
            <person name="Herrero J."/>
            <person name="Searle S.M."/>
            <person name="Enright A."/>
            <person name="Geisler R."/>
            <person name="Plasterk R.H."/>
            <person name="Lee C."/>
            <person name="Westerfield M."/>
            <person name="de Jong P.J."/>
            <person name="Zon L.I."/>
            <person name="Postlethwait J.H."/>
            <person name="Nusslein-Volhard C."/>
            <person name="Hubbard T.J."/>
            <person name="Roest Crollius H."/>
            <person name="Rogers J."/>
            <person name="Stemple D.L."/>
        </authorList>
    </citation>
    <scope>NUCLEOTIDE SEQUENCE [LARGE SCALE GENOMIC DNA]</scope>
    <source>
        <strain evidence="11">Tuebingen</strain>
    </source>
</reference>
<feature type="compositionally biased region" description="Basic and acidic residues" evidence="9">
    <location>
        <begin position="11"/>
        <end position="25"/>
    </location>
</feature>
<feature type="region of interest" description="Disordered" evidence="9">
    <location>
        <begin position="230"/>
        <end position="274"/>
    </location>
</feature>
<dbReference type="GO" id="GO:0005829">
    <property type="term" value="C:cytosol"/>
    <property type="evidence" value="ECO:0007669"/>
    <property type="project" value="UniProtKB-SubCell"/>
</dbReference>
<evidence type="ECO:0000313" key="11">
    <source>
        <dbReference type="Ensembl" id="ENSDARP00000139297"/>
    </source>
</evidence>
<organism evidence="11">
    <name type="scientific">Danio rerio</name>
    <name type="common">Zebrafish</name>
    <name type="synonym">Brachydanio rerio</name>
    <dbReference type="NCBI Taxonomy" id="7955"/>
    <lineage>
        <taxon>Eukaryota</taxon>
        <taxon>Metazoa</taxon>
        <taxon>Chordata</taxon>
        <taxon>Craniata</taxon>
        <taxon>Vertebrata</taxon>
        <taxon>Euteleostomi</taxon>
        <taxon>Actinopterygii</taxon>
        <taxon>Neopterygii</taxon>
        <taxon>Teleostei</taxon>
        <taxon>Ostariophysi</taxon>
        <taxon>Cypriniformes</taxon>
        <taxon>Danionidae</taxon>
        <taxon>Danioninae</taxon>
        <taxon>Danio</taxon>
    </lineage>
</organism>
<evidence type="ECO:0000256" key="5">
    <source>
        <dbReference type="ARBA" id="ARBA00022782"/>
    </source>
</evidence>
<name>A0A0N4SUA6_DANRE</name>
<feature type="compositionally biased region" description="Basic and acidic residues" evidence="9">
    <location>
        <begin position="529"/>
        <end position="542"/>
    </location>
</feature>
<keyword evidence="8" id="KW-0479">Metal-binding</keyword>
<dbReference type="EMBL" id="CU638737">
    <property type="status" value="NOT_ANNOTATED_CDS"/>
    <property type="molecule type" value="Genomic_DNA"/>
</dbReference>
<reference evidence="13" key="3">
    <citation type="submission" date="2025-04" db="UniProtKB">
        <authorList>
            <consortium name="RefSeq"/>
        </authorList>
    </citation>
    <scope>IDENTIFICATION</scope>
    <source>
        <strain evidence="13">Tuebingen</strain>
    </source>
</reference>
<keyword evidence="5" id="KW-0221">Differentiation</keyword>
<dbReference type="OMA" id="FCCCVTM"/>
<evidence type="ECO:0000256" key="9">
    <source>
        <dbReference type="SAM" id="MobiDB-lite"/>
    </source>
</evidence>
<keyword evidence="12" id="KW-1185">Reference proteome</keyword>
<dbReference type="GO" id="GO:0008270">
    <property type="term" value="F:zinc ion binding"/>
    <property type="evidence" value="ECO:0007669"/>
    <property type="project" value="UniProtKB-KW"/>
</dbReference>
<dbReference type="GO" id="GO:0048137">
    <property type="term" value="P:spermatocyte division"/>
    <property type="evidence" value="ECO:0000318"/>
    <property type="project" value="GO_Central"/>
</dbReference>
<evidence type="ECO:0000313" key="14">
    <source>
        <dbReference type="ZFIN" id="ZDB-GENE-130117-1"/>
    </source>
</evidence>
<feature type="compositionally biased region" description="Basic and acidic residues" evidence="9">
    <location>
        <begin position="440"/>
        <end position="458"/>
    </location>
</feature>
<keyword evidence="4" id="KW-0963">Cytoplasm</keyword>
<keyword evidence="8" id="KW-0863">Zinc-finger</keyword>
<evidence type="ECO:0000256" key="1">
    <source>
        <dbReference type="ARBA" id="ARBA00002132"/>
    </source>
</evidence>
<sequence>MFPCGTRIKLKRDSFKPENKPEPNKRRWTGSNVKPVCAVNPPVDGGSPKPATADPGTVSSKVSVITGADPEAMPASKNRLSEHKREIFCRLRLALCFARNKPRNGGKRVIVGPTDAHALSVINSVESGNVNVSVEPPELIPPARQSVKHGAQNTLSRPTVPRREKGTQRRLFAGEAKTAIRTEARRSRASLTGRTSANFSSKVELRRLRSEERSRKRSVKNACCALCGDVKYNPPPPPSSKNLVRLLNPRPRAGRPSLSAEKQRTPSASRHASALEKNPTVKLCDVGRVFRIASRDFSCVLPAVLKQTASRRAQQQCLQTEFGVLTHPHPHSIRKRRRSRKLSTATKHSCASLSSGDAPCGGAHISEGSLEESDACLVEDPETMRLSESPDTVAPACANNCPEKQKHCPVNHISGNTSSPERRVPPLVLRRVSVNGFGFRSEDDDRESGPDEDGRNQDSDAESANAPESFSCQRTQAYIFIPKSSCARTCKPWPFPRTGPPEELRSPRNGARWIITATFTNTAQDDEEKNERSEAAEEVYSRKSHADTPCRLISGDIPDVLNQQSSVLCENTSTCVLKRTSGFSVTAISEHAELNQSQEHSTEQVNSCKLDGCGFEASLEANGLLRHHSLLDHEDHPDAPGVWEPADHLVGDSKCAKFSILPISQFEDQSRKADEGAVYNPALLSQMCIKVGVLKAQDSSSVDQTEGESAAHSHSSNPEGEVKPASDGQTHTDMSSEEENQDAGGVSAPSSSSSDDDDDDDGVCSMNTNNNNNTQACSQSHRVEESFLDVSRAYEEDVLVLDVIQDDPELFGTVVSEAKTQQDAPTKNQDTLTKMEDQHCEVIWEQHTEGTSKVAEDVQTDHLSDSGSKVNEMQVCRSQPVQSLNTVKSENAGIDCNNNQPSRDSSNLNSISVISSRAPRPVTDSCFSGREVTAKEPPALRTPHISYCRFYFSDHSTCLRSGVCRFLHVPRDGDETFCMEMVKKFCHAGKVVLILRAVEVFMGYYSRCPPSGSFSQETVNSLLSILLNMGLLREFLAVLNLLLTHKKLPPPELVLAVFKFASDRRLINFVPELILLTSKIVESGCVFTVDQCEVMQSHLHLMQVPRQQMDIFMAVKCRALATNPHTSELSHLTQAVVRVEMLKQQEDWSGLALVFYSVCSGSHSNNELLRFCCCVTMALLKEPKDKHTVPYELFADAVCQREPSDEVKSILGRIGVSLIFRYHRTREWSKGVKLVNVMLRLQIEFIMQKGLMGNEHRVSRCQLVSMAAELFLHSGSIEGALKLLRADGWFVSSSVWPCEAADVEIRKRVLTLLAGKTSHRDAFEILTNLPGLRQPINGVQISDYTDMFNAHLRVCLLKQTLPVAADILEFMLTRSLVPETQQLQNLIHRLGKQNMWSRARALFRRARSAGFYSSVVCEADALFLPCGLSEIEMTLAFEMFITFINSSLSAHTHPLLITLRRQAGVENVTESVYLAAGCRLLSAALIPNPKLSIRYTAVNQQQEQLFTLDRASAHKWILQNSCWALEVWAS</sequence>
<dbReference type="PROSITE" id="PS50103">
    <property type="entry name" value="ZF_C3H1"/>
    <property type="match status" value="1"/>
</dbReference>
<feature type="region of interest" description="Disordered" evidence="9">
    <location>
        <begin position="435"/>
        <end position="468"/>
    </location>
</feature>
<dbReference type="Bgee" id="ENSDARG00000099801">
    <property type="expression patterns" value="Expressed in testis and 13 other cell types or tissues"/>
</dbReference>
<dbReference type="InterPro" id="IPR000571">
    <property type="entry name" value="Znf_CCCH"/>
</dbReference>
<dbReference type="KEGG" id="dre:101883830"/>
<dbReference type="GeneTree" id="ENSGT00390000012495"/>
<feature type="compositionally biased region" description="Basic residues" evidence="9">
    <location>
        <begin position="329"/>
        <end position="341"/>
    </location>
</feature>
<keyword evidence="8" id="KW-0862">Zinc</keyword>
<evidence type="ECO:0000259" key="10">
    <source>
        <dbReference type="PROSITE" id="PS50103"/>
    </source>
</evidence>
<evidence type="ECO:0000256" key="4">
    <source>
        <dbReference type="ARBA" id="ARBA00022490"/>
    </source>
</evidence>
<feature type="region of interest" description="Disordered" evidence="9">
    <location>
        <begin position="10"/>
        <end position="58"/>
    </location>
</feature>
<feature type="zinc finger region" description="C3H1-type" evidence="8">
    <location>
        <begin position="942"/>
        <end position="971"/>
    </location>
</feature>
<dbReference type="AlphaFoldDB" id="A0A0N4SUA6"/>
<evidence type="ECO:0000256" key="8">
    <source>
        <dbReference type="PROSITE-ProRule" id="PRU00723"/>
    </source>
</evidence>
<dbReference type="RefSeq" id="XP_009292759.1">
    <property type="nucleotide sequence ID" value="XM_009294484.4"/>
</dbReference>
<feature type="region of interest" description="Disordered" evidence="9">
    <location>
        <begin position="408"/>
        <end position="427"/>
    </location>
</feature>
<dbReference type="EMBL" id="CU596012">
    <property type="status" value="NOT_ANNOTATED_CDS"/>
    <property type="molecule type" value="Genomic_DNA"/>
</dbReference>
<reference evidence="11" key="2">
    <citation type="submission" date="2015-11" db="UniProtKB">
        <authorList>
            <consortium name="Ensembl"/>
        </authorList>
    </citation>
    <scope>IDENTIFICATION</scope>
    <source>
        <strain evidence="11">Tuebingen</strain>
    </source>
</reference>
<feature type="region of interest" description="Disordered" evidence="9">
    <location>
        <begin position="145"/>
        <end position="167"/>
    </location>
</feature>
<dbReference type="AGR" id="ZFIN:ZDB-GENE-130117-1"/>
<evidence type="ECO:0000256" key="2">
    <source>
        <dbReference type="ARBA" id="ARBA00004514"/>
    </source>
</evidence>
<accession>A0A0N4SUA6</accession>
<dbReference type="InterPro" id="IPR029435">
    <property type="entry name" value="TOPAZ1_dom"/>
</dbReference>